<dbReference type="InParanoid" id="A0A316YTL3"/>
<evidence type="ECO:0000259" key="13">
    <source>
        <dbReference type="Pfam" id="PF01179"/>
    </source>
</evidence>
<evidence type="ECO:0000256" key="2">
    <source>
        <dbReference type="ARBA" id="ARBA00007983"/>
    </source>
</evidence>
<dbReference type="PANTHER" id="PTHR10638">
    <property type="entry name" value="COPPER AMINE OXIDASE"/>
    <property type="match status" value="1"/>
</dbReference>
<dbReference type="Pfam" id="PF01179">
    <property type="entry name" value="Cu_amine_oxid"/>
    <property type="match status" value="1"/>
</dbReference>
<feature type="active site" description="Proton acceptor" evidence="9">
    <location>
        <position position="329"/>
    </location>
</feature>
<organism evidence="14 15">
    <name type="scientific">Acaromyces ingoldii</name>
    <dbReference type="NCBI Taxonomy" id="215250"/>
    <lineage>
        <taxon>Eukaryota</taxon>
        <taxon>Fungi</taxon>
        <taxon>Dikarya</taxon>
        <taxon>Basidiomycota</taxon>
        <taxon>Ustilaginomycotina</taxon>
        <taxon>Exobasidiomycetes</taxon>
        <taxon>Exobasidiales</taxon>
        <taxon>Cryptobasidiaceae</taxon>
        <taxon>Acaromyces</taxon>
    </lineage>
</organism>
<keyword evidence="6 11" id="KW-0560">Oxidoreductase</keyword>
<dbReference type="GO" id="GO:0009308">
    <property type="term" value="P:amine metabolic process"/>
    <property type="evidence" value="ECO:0007669"/>
    <property type="project" value="UniProtKB-UniRule"/>
</dbReference>
<evidence type="ECO:0000256" key="10">
    <source>
        <dbReference type="PIRSR" id="PIRSR600269-51"/>
    </source>
</evidence>
<dbReference type="PANTHER" id="PTHR10638:SF91">
    <property type="entry name" value="AMINE OXIDASE"/>
    <property type="match status" value="1"/>
</dbReference>
<comment type="cofactor">
    <cofactor evidence="1">
        <name>Cu cation</name>
        <dbReference type="ChEBI" id="CHEBI:23378"/>
    </cofactor>
</comment>
<dbReference type="FunFam" id="2.70.98.20:FF:000001">
    <property type="entry name" value="Amine oxidase"/>
    <property type="match status" value="1"/>
</dbReference>
<feature type="domain" description="Copper amine oxidase catalytic" evidence="13">
    <location>
        <begin position="257"/>
        <end position="660"/>
    </location>
</feature>
<evidence type="ECO:0000256" key="6">
    <source>
        <dbReference type="ARBA" id="ARBA00023002"/>
    </source>
</evidence>
<dbReference type="Gene3D" id="2.70.98.20">
    <property type="entry name" value="Copper amine oxidase, catalytic domain"/>
    <property type="match status" value="1"/>
</dbReference>
<feature type="compositionally biased region" description="Basic and acidic residues" evidence="12">
    <location>
        <begin position="17"/>
        <end position="30"/>
    </location>
</feature>
<proteinExistence type="inferred from homology"/>
<feature type="region of interest" description="Disordered" evidence="12">
    <location>
        <begin position="1"/>
        <end position="30"/>
    </location>
</feature>
<keyword evidence="5 9" id="KW-0801">TPQ</keyword>
<keyword evidence="8" id="KW-1015">Disulfide bond</keyword>
<gene>
    <name evidence="14" type="ORF">FA10DRAFT_238484</name>
</gene>
<keyword evidence="4 11" id="KW-0479">Metal-binding</keyword>
<evidence type="ECO:0000313" key="14">
    <source>
        <dbReference type="EMBL" id="PWN91085.1"/>
    </source>
</evidence>
<dbReference type="Proteomes" id="UP000245768">
    <property type="component" value="Unassembled WGS sequence"/>
</dbReference>
<evidence type="ECO:0000256" key="7">
    <source>
        <dbReference type="ARBA" id="ARBA00023008"/>
    </source>
</evidence>
<dbReference type="SUPFAM" id="SSF54416">
    <property type="entry name" value="Amine oxidase N-terminal region"/>
    <property type="match status" value="2"/>
</dbReference>
<dbReference type="EC" id="1.4.3.-" evidence="11"/>
<dbReference type="InterPro" id="IPR049948">
    <property type="entry name" value="Cu_Am_ox_TPQ-bd"/>
</dbReference>
<accession>A0A316YTL3</accession>
<dbReference type="SUPFAM" id="SSF49998">
    <property type="entry name" value="Amine oxidase catalytic domain"/>
    <property type="match status" value="1"/>
</dbReference>
<comment type="subunit">
    <text evidence="3">Homodimer.</text>
</comment>
<comment type="similarity">
    <text evidence="2 11">Belongs to the copper/topaquinone oxidase family.</text>
</comment>
<name>A0A316YTL3_9BASI</name>
<reference evidence="14 15" key="1">
    <citation type="journal article" date="2018" name="Mol. Biol. Evol.">
        <title>Broad Genomic Sampling Reveals a Smut Pathogenic Ancestry of the Fungal Clade Ustilaginomycotina.</title>
        <authorList>
            <person name="Kijpornyongpan T."/>
            <person name="Mondo S.J."/>
            <person name="Barry K."/>
            <person name="Sandor L."/>
            <person name="Lee J."/>
            <person name="Lipzen A."/>
            <person name="Pangilinan J."/>
            <person name="LaButti K."/>
            <person name="Hainaut M."/>
            <person name="Henrissat B."/>
            <person name="Grigoriev I.V."/>
            <person name="Spatafora J.W."/>
            <person name="Aime M.C."/>
        </authorList>
    </citation>
    <scope>NUCLEOTIDE SEQUENCE [LARGE SCALE GENOMIC DNA]</scope>
    <source>
        <strain evidence="14 15">MCA 4198</strain>
    </source>
</reference>
<protein>
    <recommendedName>
        <fullName evidence="11">Amine oxidase</fullName>
        <ecNumber evidence="11">1.4.3.-</ecNumber>
    </recommendedName>
</protein>
<keyword evidence="15" id="KW-1185">Reference proteome</keyword>
<comment type="cofactor">
    <cofactor evidence="11">
        <name>Cu cation</name>
        <dbReference type="ChEBI" id="CHEBI:23378"/>
    </cofactor>
    <text evidence="11">Contains 1 topaquinone per subunit.</text>
</comment>
<dbReference type="OrthoDB" id="5379943at2759"/>
<dbReference type="EMBL" id="KZ819635">
    <property type="protein sequence ID" value="PWN91085.1"/>
    <property type="molecule type" value="Genomic_DNA"/>
</dbReference>
<sequence>MAPTATVDKPEVVSTSKKGDASLHPLDELTPDEHETTVRAVKEKWPSCWFKYVQRKEPSKDVLAPWLDGKSIAKPPRVAEVCFIIPQTTEIHMCDYVFATGTLENHLLAETGAKAPLDIKMLEKYEERILEAPEVATALEELGLPRDTKVCADPWIYGADSEGEEPTYMQFLMYLRPPGAGSDPDSFHYAYPLPFVPVVDILLDQIVRIDWVFTGDDADGMKRTWKDRFDVSHYRANEYMPHLQEGYVARSDLKPLVVEQPDGASFTVRGREIQWQKWQMRISWNWREGLVLHDVRYDGRSTFYRLSVSEMTVPYGDPRPPLHRKQAFDLGDAGAGVTANSLDLGCDCLGRIHYFDGDVALSDGQILRQKNVVCLHEQDMGIGMKHTNYRTNRPFVTRNRQLVLQTIITVANYEYIFMWYFDQAGAIHFETRATGVLSVSAIDDGKISPYGNVVAPGVLGTNHQHIFCLRIHPRVDGDGNTLIYEESKAMPFATAEDKAVNPFGTGYVVEKTKLAHEAFADLDATKNRTFKIVNPKVTNGVSQRNVGFKLHIPATQLLLAHPDSVAAKRAAFAQHHVWVTRHRDGDYWAAGKWTNQSNGKAGGVGDMVKNRASTDNEDIVVWAVFGLTHNPRVEDFPIMPVENTMLSLKPADFFERNPAMDVPVSMQAINRSVLHEVSASAPAPASAPCCR</sequence>
<evidence type="ECO:0000256" key="5">
    <source>
        <dbReference type="ARBA" id="ARBA00022772"/>
    </source>
</evidence>
<dbReference type="RefSeq" id="XP_025378283.1">
    <property type="nucleotide sequence ID" value="XM_025519141.1"/>
</dbReference>
<evidence type="ECO:0000256" key="12">
    <source>
        <dbReference type="SAM" id="MobiDB-lite"/>
    </source>
</evidence>
<evidence type="ECO:0000256" key="1">
    <source>
        <dbReference type="ARBA" id="ARBA00001935"/>
    </source>
</evidence>
<feature type="modified residue" description="2',4',5'-topaquinone" evidence="10">
    <location>
        <position position="413"/>
    </location>
</feature>
<dbReference type="InterPro" id="IPR036460">
    <property type="entry name" value="Cu_amine_oxidase_C_sf"/>
</dbReference>
<dbReference type="PROSITE" id="PS01164">
    <property type="entry name" value="COPPER_AMINE_OXID_1"/>
    <property type="match status" value="1"/>
</dbReference>
<dbReference type="GO" id="GO:0005507">
    <property type="term" value="F:copper ion binding"/>
    <property type="evidence" value="ECO:0007669"/>
    <property type="project" value="InterPro"/>
</dbReference>
<evidence type="ECO:0000256" key="8">
    <source>
        <dbReference type="ARBA" id="ARBA00023157"/>
    </source>
</evidence>
<comment type="PTM">
    <text evidence="10 11">Topaquinone (TPQ) is generated by copper-dependent autoxidation of a specific tyrosyl residue.</text>
</comment>
<dbReference type="InterPro" id="IPR016182">
    <property type="entry name" value="Cu_amine_oxidase_N-reg"/>
</dbReference>
<dbReference type="InterPro" id="IPR015798">
    <property type="entry name" value="Cu_amine_oxidase_C"/>
</dbReference>
<dbReference type="GO" id="GO:0008131">
    <property type="term" value="F:primary methylamine oxidase activity"/>
    <property type="evidence" value="ECO:0007669"/>
    <property type="project" value="InterPro"/>
</dbReference>
<dbReference type="Gene3D" id="3.10.450.40">
    <property type="match status" value="2"/>
</dbReference>
<dbReference type="GeneID" id="37041057"/>
<dbReference type="STRING" id="215250.A0A316YTL3"/>
<evidence type="ECO:0000313" key="15">
    <source>
        <dbReference type="Proteomes" id="UP000245768"/>
    </source>
</evidence>
<evidence type="ECO:0000256" key="9">
    <source>
        <dbReference type="PIRSR" id="PIRSR600269-50"/>
    </source>
</evidence>
<evidence type="ECO:0000256" key="4">
    <source>
        <dbReference type="ARBA" id="ARBA00022723"/>
    </source>
</evidence>
<feature type="active site" description="Proton acceptor" evidence="9">
    <location>
        <position position="413"/>
    </location>
</feature>
<dbReference type="GO" id="GO:0048038">
    <property type="term" value="F:quinone binding"/>
    <property type="evidence" value="ECO:0007669"/>
    <property type="project" value="InterPro"/>
</dbReference>
<keyword evidence="7 11" id="KW-0186">Copper</keyword>
<dbReference type="AlphaFoldDB" id="A0A316YTL3"/>
<evidence type="ECO:0000256" key="3">
    <source>
        <dbReference type="ARBA" id="ARBA00011738"/>
    </source>
</evidence>
<evidence type="ECO:0000256" key="11">
    <source>
        <dbReference type="RuleBase" id="RU000672"/>
    </source>
</evidence>
<dbReference type="InterPro" id="IPR000269">
    <property type="entry name" value="Cu_amine_oxidase"/>
</dbReference>